<gene>
    <name evidence="1" type="ORF">NQ314_009213</name>
</gene>
<dbReference type="AlphaFoldDB" id="A0AAV8Y3D3"/>
<evidence type="ECO:0000313" key="2">
    <source>
        <dbReference type="Proteomes" id="UP001162156"/>
    </source>
</evidence>
<evidence type="ECO:0008006" key="3">
    <source>
        <dbReference type="Google" id="ProtNLM"/>
    </source>
</evidence>
<reference evidence="1" key="1">
    <citation type="journal article" date="2023" name="Insect Mol. Biol.">
        <title>Genome sequencing provides insights into the evolution of gene families encoding plant cell wall-degrading enzymes in longhorned beetles.</title>
        <authorList>
            <person name="Shin N.R."/>
            <person name="Okamura Y."/>
            <person name="Kirsch R."/>
            <person name="Pauchet Y."/>
        </authorList>
    </citation>
    <scope>NUCLEOTIDE SEQUENCE</scope>
    <source>
        <strain evidence="1">RBIC_L_NR</strain>
    </source>
</reference>
<accession>A0AAV8Y3D3</accession>
<proteinExistence type="predicted"/>
<dbReference type="Proteomes" id="UP001162156">
    <property type="component" value="Unassembled WGS sequence"/>
</dbReference>
<keyword evidence="2" id="KW-1185">Reference proteome</keyword>
<dbReference type="EMBL" id="JANEYF010002509">
    <property type="protein sequence ID" value="KAJ8945461.1"/>
    <property type="molecule type" value="Genomic_DNA"/>
</dbReference>
<name>A0AAV8Y3D3_9CUCU</name>
<sequence length="141" mass="16756">METRLFGAAKFWLASKQTEVKDWQTFKRAFNKTFIFKRSKREAWKSMEACVQTNKDNVSAYFVKKIALCKNLGMNFEETKEQVAIGLWSKELSTYIMSQSHEEEENLFQDIITNGRIDFARKERIIEEKGKKIEQRNDNRK</sequence>
<evidence type="ECO:0000313" key="1">
    <source>
        <dbReference type="EMBL" id="KAJ8945461.1"/>
    </source>
</evidence>
<comment type="caution">
    <text evidence="1">The sequence shown here is derived from an EMBL/GenBank/DDBJ whole genome shotgun (WGS) entry which is preliminary data.</text>
</comment>
<organism evidence="1 2">
    <name type="scientific">Rhamnusium bicolor</name>
    <dbReference type="NCBI Taxonomy" id="1586634"/>
    <lineage>
        <taxon>Eukaryota</taxon>
        <taxon>Metazoa</taxon>
        <taxon>Ecdysozoa</taxon>
        <taxon>Arthropoda</taxon>
        <taxon>Hexapoda</taxon>
        <taxon>Insecta</taxon>
        <taxon>Pterygota</taxon>
        <taxon>Neoptera</taxon>
        <taxon>Endopterygota</taxon>
        <taxon>Coleoptera</taxon>
        <taxon>Polyphaga</taxon>
        <taxon>Cucujiformia</taxon>
        <taxon>Chrysomeloidea</taxon>
        <taxon>Cerambycidae</taxon>
        <taxon>Lepturinae</taxon>
        <taxon>Rhagiini</taxon>
        <taxon>Rhamnusium</taxon>
    </lineage>
</organism>
<protein>
    <recommendedName>
        <fullName evidence="3">Retrotransposon gag domain-containing protein</fullName>
    </recommendedName>
</protein>